<keyword evidence="4" id="KW-1185">Reference proteome</keyword>
<dbReference type="Pfam" id="PF07534">
    <property type="entry name" value="TLD"/>
    <property type="match status" value="1"/>
</dbReference>
<dbReference type="CDD" id="cd18186">
    <property type="entry name" value="BTB_POZ_ZBTB_KLHL-like"/>
    <property type="match status" value="1"/>
</dbReference>
<dbReference type="Pfam" id="PF00651">
    <property type="entry name" value="BTB"/>
    <property type="match status" value="1"/>
</dbReference>
<dbReference type="SMART" id="SM00225">
    <property type="entry name" value="BTB"/>
    <property type="match status" value="1"/>
</dbReference>
<dbReference type="HOGENOM" id="CLU_021542_0_1_1"/>
<evidence type="ECO:0000313" key="4">
    <source>
        <dbReference type="Proteomes" id="UP000022910"/>
    </source>
</evidence>
<dbReference type="PROSITE" id="PS50097">
    <property type="entry name" value="BTB"/>
    <property type="match status" value="1"/>
</dbReference>
<dbReference type="SMR" id="A0A015M4C4"/>
<name>A0A015M4C4_RHIIW</name>
<dbReference type="InterPro" id="IPR000210">
    <property type="entry name" value="BTB/POZ_dom"/>
</dbReference>
<dbReference type="Proteomes" id="UP000022910">
    <property type="component" value="Unassembled WGS sequence"/>
</dbReference>
<proteinExistence type="predicted"/>
<protein>
    <recommendedName>
        <fullName evidence="5">Serine-enriched protein</fullName>
    </recommendedName>
</protein>
<evidence type="ECO:0000313" key="3">
    <source>
        <dbReference type="EMBL" id="EXX79846.1"/>
    </source>
</evidence>
<dbReference type="InterPro" id="IPR011705">
    <property type="entry name" value="BACK"/>
</dbReference>
<dbReference type="EMBL" id="JEMT01001087">
    <property type="protein sequence ID" value="EXX79846.1"/>
    <property type="molecule type" value="Genomic_DNA"/>
</dbReference>
<comment type="caution">
    <text evidence="3">The sequence shown here is derived from an EMBL/GenBank/DDBJ whole genome shotgun (WGS) entry which is preliminary data.</text>
</comment>
<dbReference type="SUPFAM" id="SSF54695">
    <property type="entry name" value="POZ domain"/>
    <property type="match status" value="1"/>
</dbReference>
<dbReference type="PANTHER" id="PTHR24410:SF23">
    <property type="entry name" value="BTB DOMAIN-CONTAINING PROTEIN-RELATED"/>
    <property type="match status" value="1"/>
</dbReference>
<dbReference type="PROSITE" id="PS51886">
    <property type="entry name" value="TLDC"/>
    <property type="match status" value="1"/>
</dbReference>
<sequence>MSCQTLSDTLLRDISNLYDKADDYNVKIQVGEESKMEVFKAHSVILRARSNYFRTAFSSDWAKKEGDFYIFKKPNVSGIIFRIILKYIYTGTIALDATNVENNFIELLIAADEMNLYELVEHLQQHIIDLNHSNNDWIKQNGIKLFITIFRHKGVFSKLEELCNKIMSQEPKLLIGSNEFWGLDDDALLSIIQRDNLNMKEIVIWENLIKWGIAKNSTLNSDMTTWSINEYKTLKETLSTFIQHIRFFQMTPQEYYYKVRPLGKLLPKELEEDLNLYYIVPDCKLATKVLPPRKSQYIFGSSIFKGTHFNLISYWIDGGQEQLPNVLENGQYKYNLLLCGSKDGFGVDDFKLKCNNKGATIVIIKLKNSDKIIGGYNPIGWCATSKYFNTDRSFIFSFYLNNLKPTTIILSRVKNYDYAISDSDHTKNQGFGRGDLHIFQKSCKLVNYFVKIHDSENFEIDDYEVFQVMKN</sequence>
<dbReference type="OrthoDB" id="636773at2759"/>
<evidence type="ECO:0000259" key="2">
    <source>
        <dbReference type="PROSITE" id="PS51886"/>
    </source>
</evidence>
<evidence type="ECO:0000259" key="1">
    <source>
        <dbReference type="PROSITE" id="PS50097"/>
    </source>
</evidence>
<dbReference type="AlphaFoldDB" id="A0A015M4C4"/>
<evidence type="ECO:0008006" key="5">
    <source>
        <dbReference type="Google" id="ProtNLM"/>
    </source>
</evidence>
<dbReference type="InterPro" id="IPR011333">
    <property type="entry name" value="SKP1/BTB/POZ_sf"/>
</dbReference>
<dbReference type="Gene3D" id="1.25.40.420">
    <property type="match status" value="1"/>
</dbReference>
<gene>
    <name evidence="3" type="ORF">RirG_001670</name>
</gene>
<organism evidence="3 4">
    <name type="scientific">Rhizophagus irregularis (strain DAOM 197198w)</name>
    <name type="common">Glomus intraradices</name>
    <dbReference type="NCBI Taxonomy" id="1432141"/>
    <lineage>
        <taxon>Eukaryota</taxon>
        <taxon>Fungi</taxon>
        <taxon>Fungi incertae sedis</taxon>
        <taxon>Mucoromycota</taxon>
        <taxon>Glomeromycotina</taxon>
        <taxon>Glomeromycetes</taxon>
        <taxon>Glomerales</taxon>
        <taxon>Glomeraceae</taxon>
        <taxon>Rhizophagus</taxon>
    </lineage>
</organism>
<reference evidence="3 4" key="1">
    <citation type="submission" date="2014-02" db="EMBL/GenBank/DDBJ databases">
        <title>Single nucleus genome sequencing reveals high similarity among nuclei of an endomycorrhizal fungus.</title>
        <authorList>
            <person name="Lin K."/>
            <person name="Geurts R."/>
            <person name="Zhang Z."/>
            <person name="Limpens E."/>
            <person name="Saunders D.G."/>
            <person name="Mu D."/>
            <person name="Pang E."/>
            <person name="Cao H."/>
            <person name="Cha H."/>
            <person name="Lin T."/>
            <person name="Zhou Q."/>
            <person name="Shang Y."/>
            <person name="Li Y."/>
            <person name="Ivanov S."/>
            <person name="Sharma T."/>
            <person name="Velzen R.V."/>
            <person name="Ruijter N.D."/>
            <person name="Aanen D.K."/>
            <person name="Win J."/>
            <person name="Kamoun S."/>
            <person name="Bisseling T."/>
            <person name="Huang S."/>
        </authorList>
    </citation>
    <scope>NUCLEOTIDE SEQUENCE [LARGE SCALE GENOMIC DNA]</scope>
    <source>
        <strain evidence="4">DAOM197198w</strain>
    </source>
</reference>
<feature type="domain" description="TLDc" evidence="2">
    <location>
        <begin position="310"/>
        <end position="469"/>
    </location>
</feature>
<dbReference type="InterPro" id="IPR006571">
    <property type="entry name" value="TLDc_dom"/>
</dbReference>
<accession>A0A015M4C4</accession>
<dbReference type="Pfam" id="PF07707">
    <property type="entry name" value="BACK"/>
    <property type="match status" value="1"/>
</dbReference>
<dbReference type="InterPro" id="IPR051481">
    <property type="entry name" value="BTB-POZ/Galectin-3-binding"/>
</dbReference>
<feature type="domain" description="BTB" evidence="1">
    <location>
        <begin position="24"/>
        <end position="97"/>
    </location>
</feature>
<dbReference type="Gene3D" id="3.30.710.10">
    <property type="entry name" value="Potassium Channel Kv1.1, Chain A"/>
    <property type="match status" value="1"/>
</dbReference>
<dbReference type="PANTHER" id="PTHR24410">
    <property type="entry name" value="HL07962P-RELATED"/>
    <property type="match status" value="1"/>
</dbReference>